<dbReference type="PRINTS" id="PR01874">
    <property type="entry name" value="DNAREPAIRADA"/>
</dbReference>
<dbReference type="GO" id="GO:0033065">
    <property type="term" value="C:Rad51C-XRCC3 complex"/>
    <property type="evidence" value="ECO:0007669"/>
    <property type="project" value="TreeGrafter"/>
</dbReference>
<dbReference type="EMBL" id="MW125512">
    <property type="protein sequence ID" value="QSQ68588.1"/>
    <property type="molecule type" value="Genomic_DNA"/>
</dbReference>
<dbReference type="GO" id="GO:0140664">
    <property type="term" value="F:ATP-dependent DNA damage sensor activity"/>
    <property type="evidence" value="ECO:0007669"/>
    <property type="project" value="InterPro"/>
</dbReference>
<dbReference type="GO" id="GO:0005657">
    <property type="term" value="C:replication fork"/>
    <property type="evidence" value="ECO:0007669"/>
    <property type="project" value="TreeGrafter"/>
</dbReference>
<dbReference type="SUPFAM" id="SSF52540">
    <property type="entry name" value="P-loop containing nucleoside triphosphate hydrolases"/>
    <property type="match status" value="1"/>
</dbReference>
<dbReference type="AlphaFoldDB" id="A0A8A0WJ27"/>
<dbReference type="Pfam" id="PF08423">
    <property type="entry name" value="Rad51"/>
    <property type="match status" value="1"/>
</dbReference>
<dbReference type="GO" id="GO:0000400">
    <property type="term" value="F:four-way junction DNA binding"/>
    <property type="evidence" value="ECO:0007669"/>
    <property type="project" value="TreeGrafter"/>
</dbReference>
<feature type="domain" description="RecA family profile 1" evidence="1">
    <location>
        <begin position="29"/>
        <end position="186"/>
    </location>
</feature>
<sequence length="289" mass="31529">MLHHDDEDEDEDEATAMAMLRPLNPLHLPTQKLSLGCPVLDRLLHGGLPCGSLTELVGESSSGKTQLSLQLLLSSPSTSLFIHSPFPFPLRRLLSLPHPHAIDDPNPLDRILLAPAHSPSHLLSLLSRAPRFRLLVVDSLASLFRSEFDPTPIAMARRTSLLFEVASMLKSLALRFGAAAVVTNHVVDVIGAEGGGSAAPALWSSGRRVAPALGISWANCVNTRIFLSRSEEVVEGSGNDGLMMRMRTRRRLQVVFAPHLPESSCEFVIRKEGVFGVEPHRRGRGDRES</sequence>
<dbReference type="GO" id="GO:0090656">
    <property type="term" value="P:t-circle formation"/>
    <property type="evidence" value="ECO:0007669"/>
    <property type="project" value="TreeGrafter"/>
</dbReference>
<dbReference type="PROSITE" id="PS50162">
    <property type="entry name" value="RECA_2"/>
    <property type="match status" value="1"/>
</dbReference>
<dbReference type="InterPro" id="IPR020588">
    <property type="entry name" value="RecA_ATP-bd"/>
</dbReference>
<dbReference type="InterPro" id="IPR013632">
    <property type="entry name" value="Rad51_C"/>
</dbReference>
<evidence type="ECO:0000259" key="1">
    <source>
        <dbReference type="PROSITE" id="PS50162"/>
    </source>
</evidence>
<dbReference type="GO" id="GO:0005524">
    <property type="term" value="F:ATP binding"/>
    <property type="evidence" value="ECO:0007669"/>
    <property type="project" value="InterPro"/>
</dbReference>
<accession>A0A8A0WJ27</accession>
<reference evidence="2" key="1">
    <citation type="submission" date="2020-10" db="EMBL/GenBank/DDBJ databases">
        <authorList>
            <person name="Yuan Z."/>
            <person name="Wang Y."/>
            <person name="Liu Q."/>
            <person name="Liu L."/>
            <person name="Li X."/>
        </authorList>
    </citation>
    <scope>NUCLEOTIDE SEQUENCE</scope>
</reference>
<proteinExistence type="predicted"/>
<organism evidence="2">
    <name type="scientific">Puya raimondii</name>
    <name type="common">Queen of the Andes</name>
    <dbReference type="NCBI Taxonomy" id="112807"/>
    <lineage>
        <taxon>Eukaryota</taxon>
        <taxon>Viridiplantae</taxon>
        <taxon>Streptophyta</taxon>
        <taxon>Embryophyta</taxon>
        <taxon>Tracheophyta</taxon>
        <taxon>Spermatophyta</taxon>
        <taxon>Magnoliopsida</taxon>
        <taxon>Liliopsida</taxon>
        <taxon>Poales</taxon>
        <taxon>Bromeliaceae</taxon>
        <taxon>Puyoideae</taxon>
        <taxon>Puya</taxon>
    </lineage>
</organism>
<evidence type="ECO:0000313" key="2">
    <source>
        <dbReference type="EMBL" id="QSQ68588.1"/>
    </source>
</evidence>
<dbReference type="Gene3D" id="3.40.50.300">
    <property type="entry name" value="P-loop containing nucleotide triphosphate hydrolases"/>
    <property type="match status" value="1"/>
</dbReference>
<name>A0A8A0WJ27_PUYRA</name>
<dbReference type="GO" id="GO:0000722">
    <property type="term" value="P:telomere maintenance via recombination"/>
    <property type="evidence" value="ECO:0007669"/>
    <property type="project" value="TreeGrafter"/>
</dbReference>
<dbReference type="PANTHER" id="PTHR46487:SF1">
    <property type="entry name" value="DNA REPAIR PROTEIN XRCC3"/>
    <property type="match status" value="1"/>
</dbReference>
<protein>
    <recommendedName>
        <fullName evidence="1">RecA family profile 1 domain-containing protein</fullName>
    </recommendedName>
</protein>
<dbReference type="PANTHER" id="PTHR46487">
    <property type="entry name" value="DNA REPAIR PROTEIN XRCC3"/>
    <property type="match status" value="1"/>
</dbReference>
<dbReference type="GO" id="GO:0045003">
    <property type="term" value="P:double-strand break repair via synthesis-dependent strand annealing"/>
    <property type="evidence" value="ECO:0007669"/>
    <property type="project" value="TreeGrafter"/>
</dbReference>
<dbReference type="GO" id="GO:0071140">
    <property type="term" value="P:resolution of mitotic recombination intermediates"/>
    <property type="evidence" value="ECO:0007669"/>
    <property type="project" value="TreeGrafter"/>
</dbReference>
<dbReference type="InterPro" id="IPR027417">
    <property type="entry name" value="P-loop_NTPase"/>
</dbReference>